<evidence type="ECO:0000259" key="1">
    <source>
        <dbReference type="PROSITE" id="PS50878"/>
    </source>
</evidence>
<dbReference type="InterPro" id="IPR043128">
    <property type="entry name" value="Rev_trsase/Diguanyl_cyclase"/>
</dbReference>
<sequence length="231" mass="25710">MDVRLRKETKIGERQLGFRRGVGTREAFASLSSLILQSKHKRKPLIAAFVDFSKAFDTVLREKMLQRLKDEGVSQADIHMIHSMYCNVTARVDGGDKCLSEGAGVKQGDPLSPLLFLLFINNLHKALSSENQQQSGNEGRSALKPVKLSSTLIESIGYADDLVLFAHSAADLQERLQRLEVYCNEHGLTVNLKKTKILRLSSPDPLIEPDSESPLLFSMEGRLSMLIDTNT</sequence>
<dbReference type="VEuPathDB" id="CryptoDB:Cvel_2576"/>
<feature type="domain" description="Reverse transcriptase" evidence="1">
    <location>
        <begin position="1"/>
        <end position="219"/>
    </location>
</feature>
<dbReference type="EMBL" id="CDMZ01000033">
    <property type="protein sequence ID" value="CEM04978.1"/>
    <property type="molecule type" value="Genomic_DNA"/>
</dbReference>
<dbReference type="Gene3D" id="3.30.70.270">
    <property type="match status" value="1"/>
</dbReference>
<dbReference type="PANTHER" id="PTHR47027:SF20">
    <property type="entry name" value="REVERSE TRANSCRIPTASE-LIKE PROTEIN WITH RNA-DIRECTED DNA POLYMERASE DOMAIN"/>
    <property type="match status" value="1"/>
</dbReference>
<dbReference type="InterPro" id="IPR043502">
    <property type="entry name" value="DNA/RNA_pol_sf"/>
</dbReference>
<dbReference type="InterPro" id="IPR000477">
    <property type="entry name" value="RT_dom"/>
</dbReference>
<proteinExistence type="predicted"/>
<dbReference type="Pfam" id="PF00078">
    <property type="entry name" value="RVT_1"/>
    <property type="match status" value="1"/>
</dbReference>
<protein>
    <recommendedName>
        <fullName evidence="1">Reverse transcriptase domain-containing protein</fullName>
    </recommendedName>
</protein>
<dbReference type="PhylomeDB" id="A0A0G4F0N4"/>
<organism evidence="2">
    <name type="scientific">Chromera velia CCMP2878</name>
    <dbReference type="NCBI Taxonomy" id="1169474"/>
    <lineage>
        <taxon>Eukaryota</taxon>
        <taxon>Sar</taxon>
        <taxon>Alveolata</taxon>
        <taxon>Colpodellida</taxon>
        <taxon>Chromeraceae</taxon>
        <taxon>Chromera</taxon>
    </lineage>
</organism>
<dbReference type="AlphaFoldDB" id="A0A0G4F0N4"/>
<dbReference type="PROSITE" id="PS50878">
    <property type="entry name" value="RT_POL"/>
    <property type="match status" value="1"/>
</dbReference>
<dbReference type="PANTHER" id="PTHR47027">
    <property type="entry name" value="REVERSE TRANSCRIPTASE DOMAIN-CONTAINING PROTEIN"/>
    <property type="match status" value="1"/>
</dbReference>
<reference evidence="2" key="1">
    <citation type="submission" date="2014-11" db="EMBL/GenBank/DDBJ databases">
        <authorList>
            <person name="Otto D Thomas"/>
            <person name="Naeem Raeece"/>
        </authorList>
    </citation>
    <scope>NUCLEOTIDE SEQUENCE</scope>
</reference>
<dbReference type="SUPFAM" id="SSF56672">
    <property type="entry name" value="DNA/RNA polymerases"/>
    <property type="match status" value="1"/>
</dbReference>
<name>A0A0G4F0N4_9ALVE</name>
<accession>A0A0G4F0N4</accession>
<gene>
    <name evidence="2" type="ORF">Cvel_2576</name>
</gene>
<evidence type="ECO:0000313" key="2">
    <source>
        <dbReference type="EMBL" id="CEM04978.1"/>
    </source>
</evidence>